<dbReference type="InterPro" id="IPR005135">
    <property type="entry name" value="Endo/exonuclease/phosphatase"/>
</dbReference>
<dbReference type="EMBL" id="CADCTB010000095">
    <property type="protein sequence ID" value="CAA9237400.1"/>
    <property type="molecule type" value="Genomic_DNA"/>
</dbReference>
<dbReference type="Gene3D" id="3.60.10.10">
    <property type="entry name" value="Endonuclease/exonuclease/phosphatase"/>
    <property type="match status" value="1"/>
</dbReference>
<feature type="domain" description="Endonuclease/exonuclease/phosphatase" evidence="1">
    <location>
        <begin position="4"/>
        <end position="236"/>
    </location>
</feature>
<dbReference type="GO" id="GO:0006506">
    <property type="term" value="P:GPI anchor biosynthetic process"/>
    <property type="evidence" value="ECO:0007669"/>
    <property type="project" value="TreeGrafter"/>
</dbReference>
<dbReference type="PANTHER" id="PTHR14859">
    <property type="entry name" value="CALCOFLUOR WHITE HYPERSENSITIVE PROTEIN PRECURSOR"/>
    <property type="match status" value="1"/>
</dbReference>
<name>A0A6J4HYW6_9ACTN</name>
<dbReference type="InterPro" id="IPR051916">
    <property type="entry name" value="GPI-anchor_lipid_remodeler"/>
</dbReference>
<dbReference type="GO" id="GO:0016020">
    <property type="term" value="C:membrane"/>
    <property type="evidence" value="ECO:0007669"/>
    <property type="project" value="GOC"/>
</dbReference>
<accession>A0A6J4HYW6</accession>
<reference evidence="2" key="1">
    <citation type="submission" date="2020-02" db="EMBL/GenBank/DDBJ databases">
        <authorList>
            <person name="Meier V. D."/>
        </authorList>
    </citation>
    <scope>NUCLEOTIDE SEQUENCE</scope>
    <source>
        <strain evidence="2">AVDCRST_MAG10</strain>
    </source>
</reference>
<evidence type="ECO:0000313" key="2">
    <source>
        <dbReference type="EMBL" id="CAA9237400.1"/>
    </source>
</evidence>
<gene>
    <name evidence="2" type="ORF">AVDCRST_MAG10-1427</name>
</gene>
<dbReference type="PANTHER" id="PTHR14859:SF15">
    <property type="entry name" value="ENDONUCLEASE_EXONUCLEASE_PHOSPHATASE DOMAIN-CONTAINING PROTEIN"/>
    <property type="match status" value="1"/>
</dbReference>
<organism evidence="2">
    <name type="scientific">uncultured Acidimicrobiales bacterium</name>
    <dbReference type="NCBI Taxonomy" id="310071"/>
    <lineage>
        <taxon>Bacteria</taxon>
        <taxon>Bacillati</taxon>
        <taxon>Actinomycetota</taxon>
        <taxon>Acidimicrobiia</taxon>
        <taxon>Acidimicrobiales</taxon>
        <taxon>environmental samples</taxon>
    </lineage>
</organism>
<dbReference type="SUPFAM" id="SSF56219">
    <property type="entry name" value="DNase I-like"/>
    <property type="match status" value="1"/>
</dbReference>
<dbReference type="InterPro" id="IPR036691">
    <property type="entry name" value="Endo/exonu/phosph_ase_sf"/>
</dbReference>
<dbReference type="GO" id="GO:0003824">
    <property type="term" value="F:catalytic activity"/>
    <property type="evidence" value="ECO:0007669"/>
    <property type="project" value="InterPro"/>
</dbReference>
<proteinExistence type="predicted"/>
<sequence>MRIATLNLRNTADRWPERRHLLVRQLVDLAPDVVGVQELRVVPDQARWIVRAVDQQSDGALRYRAHRQTKAGLAGLWEGIGVLAAVPVVATAGLDLGAQARVAQRVTVRMPEGGLLDVYNTHLGLGGEVLRVDQAQRILDWMDRRPPLPAVLMGDLNARPGSPTIELLSRRLRSAHLVAHGHEPARTVPTPLRAWATGEGSVLDYVFVNDLLQVHDARIAFDMCDDHDPTLVASDHYGLSVTVALR</sequence>
<evidence type="ECO:0000259" key="1">
    <source>
        <dbReference type="Pfam" id="PF03372"/>
    </source>
</evidence>
<dbReference type="Pfam" id="PF03372">
    <property type="entry name" value="Exo_endo_phos"/>
    <property type="match status" value="1"/>
</dbReference>
<protein>
    <recommendedName>
        <fullName evidence="1">Endonuclease/exonuclease/phosphatase domain-containing protein</fullName>
    </recommendedName>
</protein>
<dbReference type="AlphaFoldDB" id="A0A6J4HYW6"/>